<dbReference type="PIRSF" id="PIRSF035652">
    <property type="entry name" value="CHP02436"/>
    <property type="match status" value="1"/>
</dbReference>
<proteinExistence type="predicted"/>
<dbReference type="PANTHER" id="PTHR38471:SF2">
    <property type="entry name" value="FOUR HELIX BUNDLE PROTEIN"/>
    <property type="match status" value="1"/>
</dbReference>
<accession>A0A1F4PP76</accession>
<dbReference type="NCBIfam" id="TIGR02436">
    <property type="entry name" value="four helix bundle protein"/>
    <property type="match status" value="1"/>
</dbReference>
<dbReference type="AlphaFoldDB" id="A0A1F4PP76"/>
<organism evidence="1 2">
    <name type="scientific">candidate division Kazan bacterium RIFCSPLOWO2_01_FULL_48_13</name>
    <dbReference type="NCBI Taxonomy" id="1798539"/>
    <lineage>
        <taxon>Bacteria</taxon>
        <taxon>Bacteria division Kazan-3B-28</taxon>
    </lineage>
</organism>
<protein>
    <recommendedName>
        <fullName evidence="3">Four helix bundle protein</fullName>
    </recommendedName>
</protein>
<evidence type="ECO:0000313" key="2">
    <source>
        <dbReference type="Proteomes" id="UP000179010"/>
    </source>
</evidence>
<dbReference type="Pfam" id="PF05635">
    <property type="entry name" value="23S_rRNA_IVP"/>
    <property type="match status" value="1"/>
</dbReference>
<gene>
    <name evidence="1" type="ORF">A2994_02285</name>
</gene>
<evidence type="ECO:0000313" key="1">
    <source>
        <dbReference type="EMBL" id="OGB85425.1"/>
    </source>
</evidence>
<comment type="caution">
    <text evidence="1">The sequence shown here is derived from an EMBL/GenBank/DDBJ whole genome shotgun (WGS) entry which is preliminary data.</text>
</comment>
<dbReference type="SUPFAM" id="SSF158446">
    <property type="entry name" value="IVS-encoded protein-like"/>
    <property type="match status" value="1"/>
</dbReference>
<evidence type="ECO:0008006" key="3">
    <source>
        <dbReference type="Google" id="ProtNLM"/>
    </source>
</evidence>
<sequence length="125" mass="13990">MGERAGSKIDIYDRCEVFANLVLTLTDGVALDFKSRPLIGQLVRSATSIAANMMEASEAQSDRDFIHKLSISLKEAKETLYWLRILRGRKLLDFSALDEVFTEGQEIVKILATIKNKMVAKIPTT</sequence>
<dbReference type="PANTHER" id="PTHR38471">
    <property type="entry name" value="FOUR HELIX BUNDLE PROTEIN"/>
    <property type="match status" value="1"/>
</dbReference>
<dbReference type="Gene3D" id="1.20.1440.60">
    <property type="entry name" value="23S rRNA-intervening sequence"/>
    <property type="match status" value="1"/>
</dbReference>
<reference evidence="1 2" key="1">
    <citation type="journal article" date="2016" name="Nat. Commun.">
        <title>Thousands of microbial genomes shed light on interconnected biogeochemical processes in an aquifer system.</title>
        <authorList>
            <person name="Anantharaman K."/>
            <person name="Brown C.T."/>
            <person name="Hug L.A."/>
            <person name="Sharon I."/>
            <person name="Castelle C.J."/>
            <person name="Probst A.J."/>
            <person name="Thomas B.C."/>
            <person name="Singh A."/>
            <person name="Wilkins M.J."/>
            <person name="Karaoz U."/>
            <person name="Brodie E.L."/>
            <person name="Williams K.H."/>
            <person name="Hubbard S.S."/>
            <person name="Banfield J.F."/>
        </authorList>
    </citation>
    <scope>NUCLEOTIDE SEQUENCE [LARGE SCALE GENOMIC DNA]</scope>
</reference>
<dbReference type="InterPro" id="IPR036583">
    <property type="entry name" value="23S_rRNA_IVS_sf"/>
</dbReference>
<dbReference type="InterPro" id="IPR012657">
    <property type="entry name" value="23S_rRNA-intervening_sequence"/>
</dbReference>
<dbReference type="Proteomes" id="UP000179010">
    <property type="component" value="Unassembled WGS sequence"/>
</dbReference>
<name>A0A1F4PP76_UNCK3</name>
<dbReference type="EMBL" id="METE01000004">
    <property type="protein sequence ID" value="OGB85425.1"/>
    <property type="molecule type" value="Genomic_DNA"/>
</dbReference>